<accession>A0A1Y3UDC4</accession>
<protein>
    <recommendedName>
        <fullName evidence="1">M23ase beta-sheet core domain-containing protein</fullName>
    </recommendedName>
</protein>
<dbReference type="InterPro" id="IPR050570">
    <property type="entry name" value="Cell_wall_metabolism_enzyme"/>
</dbReference>
<sequence length="169" mass="18574">MMHTVLKQKDPSPVAQVVFAPKTEDFCNPAEGIITSSCGERENPLLEKTEFHNGLDIAMAEGTEVAAVKSGVVTKIRESDTYGLVLEYETNDGFRVQYAHLQKTLVKEGEKVRQGQAVAKSGNTGLSTGPHLHYSLWKDGILLDPMEYVDLPYTAEVTAEYAARGEDLE</sequence>
<dbReference type="CDD" id="cd12797">
    <property type="entry name" value="M23_peptidase"/>
    <property type="match status" value="1"/>
</dbReference>
<comment type="caution">
    <text evidence="2">The sequence shown here is derived from an EMBL/GenBank/DDBJ whole genome shotgun (WGS) entry which is preliminary data.</text>
</comment>
<dbReference type="InterPro" id="IPR016047">
    <property type="entry name" value="M23ase_b-sheet_dom"/>
</dbReference>
<dbReference type="Gene3D" id="2.70.70.10">
    <property type="entry name" value="Glucose Permease (Domain IIA)"/>
    <property type="match status" value="1"/>
</dbReference>
<dbReference type="Pfam" id="PF01551">
    <property type="entry name" value="Peptidase_M23"/>
    <property type="match status" value="1"/>
</dbReference>
<proteinExistence type="predicted"/>
<reference evidence="3" key="1">
    <citation type="submission" date="2017-04" db="EMBL/GenBank/DDBJ databases">
        <title>Function of individual gut microbiota members based on whole genome sequencing of pure cultures obtained from chicken caecum.</title>
        <authorList>
            <person name="Medvecky M."/>
            <person name="Cejkova D."/>
            <person name="Polansky O."/>
            <person name="Karasova D."/>
            <person name="Kubasova T."/>
            <person name="Cizek A."/>
            <person name="Rychlik I."/>
        </authorList>
    </citation>
    <scope>NUCLEOTIDE SEQUENCE [LARGE SCALE GENOMIC DNA]</scope>
    <source>
        <strain evidence="3">An75</strain>
    </source>
</reference>
<dbReference type="EMBL" id="NFHM01000003">
    <property type="protein sequence ID" value="OUN45097.1"/>
    <property type="molecule type" value="Genomic_DNA"/>
</dbReference>
<dbReference type="GO" id="GO:0004222">
    <property type="term" value="F:metalloendopeptidase activity"/>
    <property type="evidence" value="ECO:0007669"/>
    <property type="project" value="TreeGrafter"/>
</dbReference>
<dbReference type="SUPFAM" id="SSF51261">
    <property type="entry name" value="Duplicated hybrid motif"/>
    <property type="match status" value="1"/>
</dbReference>
<dbReference type="InterPro" id="IPR011055">
    <property type="entry name" value="Dup_hybrid_motif"/>
</dbReference>
<organism evidence="2 3">
    <name type="scientific">Anaerotignum lactatifermentans</name>
    <dbReference type="NCBI Taxonomy" id="160404"/>
    <lineage>
        <taxon>Bacteria</taxon>
        <taxon>Bacillati</taxon>
        <taxon>Bacillota</taxon>
        <taxon>Clostridia</taxon>
        <taxon>Lachnospirales</taxon>
        <taxon>Anaerotignaceae</taxon>
        <taxon>Anaerotignum</taxon>
    </lineage>
</organism>
<gene>
    <name evidence="2" type="ORF">B5G26_03830</name>
</gene>
<dbReference type="PANTHER" id="PTHR21666:SF270">
    <property type="entry name" value="MUREIN HYDROLASE ACTIVATOR ENVC"/>
    <property type="match status" value="1"/>
</dbReference>
<dbReference type="Proteomes" id="UP000195455">
    <property type="component" value="Unassembled WGS sequence"/>
</dbReference>
<dbReference type="RefSeq" id="WP_084730721.1">
    <property type="nucleotide sequence ID" value="NZ_DBFWEO010000023.1"/>
</dbReference>
<evidence type="ECO:0000313" key="2">
    <source>
        <dbReference type="EMBL" id="OUN45097.1"/>
    </source>
</evidence>
<dbReference type="AlphaFoldDB" id="A0A1Y3UDC4"/>
<evidence type="ECO:0000259" key="1">
    <source>
        <dbReference type="Pfam" id="PF01551"/>
    </source>
</evidence>
<dbReference type="PANTHER" id="PTHR21666">
    <property type="entry name" value="PEPTIDASE-RELATED"/>
    <property type="match status" value="1"/>
</dbReference>
<feature type="domain" description="M23ase beta-sheet core" evidence="1">
    <location>
        <begin position="51"/>
        <end position="145"/>
    </location>
</feature>
<evidence type="ECO:0000313" key="3">
    <source>
        <dbReference type="Proteomes" id="UP000195455"/>
    </source>
</evidence>
<name>A0A1Y3UDC4_9FIRM</name>